<dbReference type="GO" id="GO:0046872">
    <property type="term" value="F:metal ion binding"/>
    <property type="evidence" value="ECO:0007669"/>
    <property type="project" value="UniProtKB-KW"/>
</dbReference>
<accession>A0A8D0J9Q7</accession>
<dbReference type="GO" id="GO:0006796">
    <property type="term" value="P:phosphate-containing compound metabolic process"/>
    <property type="evidence" value="ECO:0007669"/>
    <property type="project" value="UniProtKB-ARBA"/>
</dbReference>
<feature type="domain" description="CYTH" evidence="15">
    <location>
        <begin position="201"/>
        <end position="397"/>
    </location>
</feature>
<evidence type="ECO:0000256" key="8">
    <source>
        <dbReference type="ARBA" id="ARBA00022490"/>
    </source>
</evidence>
<comment type="catalytic activity">
    <reaction evidence="13">
        <text>thiamine triphosphate + H2O = thiamine diphosphate + phosphate + H(+)</text>
        <dbReference type="Rhea" id="RHEA:11744"/>
        <dbReference type="ChEBI" id="CHEBI:15377"/>
        <dbReference type="ChEBI" id="CHEBI:15378"/>
        <dbReference type="ChEBI" id="CHEBI:43474"/>
        <dbReference type="ChEBI" id="CHEBI:58937"/>
        <dbReference type="ChEBI" id="CHEBI:58938"/>
        <dbReference type="EC" id="3.6.1.28"/>
    </reaction>
</comment>
<comment type="subunit">
    <text evidence="5">Monomer.</text>
</comment>
<dbReference type="Ensembl" id="ENSSSCT00040028397.1">
    <property type="protein sequence ID" value="ENSSSCP00040011945.1"/>
    <property type="gene ID" value="ENSSSCG00040021079.1"/>
</dbReference>
<evidence type="ECO:0000256" key="9">
    <source>
        <dbReference type="ARBA" id="ARBA00022723"/>
    </source>
</evidence>
<proteinExistence type="inferred from homology"/>
<dbReference type="Gene3D" id="2.40.320.10">
    <property type="entry name" value="Hypothetical Protein Pfu-838710-001"/>
    <property type="match status" value="1"/>
</dbReference>
<dbReference type="AlphaFoldDB" id="A0A8D0J9Q7"/>
<comment type="similarity">
    <text evidence="4">Belongs to the ThTPase family.</text>
</comment>
<evidence type="ECO:0000256" key="13">
    <source>
        <dbReference type="ARBA" id="ARBA00048194"/>
    </source>
</evidence>
<dbReference type="InterPro" id="IPR023577">
    <property type="entry name" value="CYTH_domain"/>
</dbReference>
<evidence type="ECO:0000313" key="16">
    <source>
        <dbReference type="Ensembl" id="ENSSSCP00030041998.1"/>
    </source>
</evidence>
<dbReference type="EC" id="3.6.1.28" evidence="6"/>
<dbReference type="SMART" id="SM01118">
    <property type="entry name" value="CYTH"/>
    <property type="match status" value="1"/>
</dbReference>
<feature type="region of interest" description="Disordered" evidence="14">
    <location>
        <begin position="31"/>
        <end position="61"/>
    </location>
</feature>
<evidence type="ECO:0000256" key="2">
    <source>
        <dbReference type="ARBA" id="ARBA00002106"/>
    </source>
</evidence>
<dbReference type="InterPro" id="IPR012177">
    <property type="entry name" value="ThTPase_euk"/>
</dbReference>
<dbReference type="InterPro" id="IPR033469">
    <property type="entry name" value="CYTH-like_dom_sf"/>
</dbReference>
<keyword evidence="9" id="KW-0479">Metal-binding</keyword>
<dbReference type="Ensembl" id="ENSSSCT00030091274.1">
    <property type="protein sequence ID" value="ENSSSCP00030041998.1"/>
    <property type="gene ID" value="ENSSSCG00030065311.1"/>
</dbReference>
<evidence type="ECO:0000256" key="6">
    <source>
        <dbReference type="ARBA" id="ARBA00012378"/>
    </source>
</evidence>
<evidence type="ECO:0000256" key="12">
    <source>
        <dbReference type="ARBA" id="ARBA00022990"/>
    </source>
</evidence>
<dbReference type="CDD" id="cd07758">
    <property type="entry name" value="ThTPase"/>
    <property type="match status" value="1"/>
</dbReference>
<dbReference type="GO" id="GO:0050333">
    <property type="term" value="F:thiamine triphosphate phosphatase activity"/>
    <property type="evidence" value="ECO:0007669"/>
    <property type="project" value="UniProtKB-EC"/>
</dbReference>
<feature type="region of interest" description="Disordered" evidence="14">
    <location>
        <begin position="143"/>
        <end position="168"/>
    </location>
</feature>
<dbReference type="SUPFAM" id="SSF55154">
    <property type="entry name" value="CYTH-like phosphatases"/>
    <property type="match status" value="1"/>
</dbReference>
<keyword evidence="8" id="KW-0963">Cytoplasm</keyword>
<dbReference type="PANTHER" id="PTHR14586">
    <property type="entry name" value="THIAMINE-TRIPHOSPHATASE"/>
    <property type="match status" value="1"/>
</dbReference>
<keyword evidence="12" id="KW-0007">Acetylation</keyword>
<dbReference type="FunFam" id="2.40.320.10:FF:000005">
    <property type="entry name" value="Thiamine-triphosphatase"/>
    <property type="match status" value="1"/>
</dbReference>
<keyword evidence="10" id="KW-0378">Hydrolase</keyword>
<evidence type="ECO:0000256" key="1">
    <source>
        <dbReference type="ARBA" id="ARBA00001946"/>
    </source>
</evidence>
<evidence type="ECO:0000256" key="4">
    <source>
        <dbReference type="ARBA" id="ARBA00008181"/>
    </source>
</evidence>
<evidence type="ECO:0000256" key="10">
    <source>
        <dbReference type="ARBA" id="ARBA00022801"/>
    </source>
</evidence>
<evidence type="ECO:0000313" key="17">
    <source>
        <dbReference type="Proteomes" id="UP000694570"/>
    </source>
</evidence>
<dbReference type="GO" id="GO:0006772">
    <property type="term" value="P:thiamine metabolic process"/>
    <property type="evidence" value="ECO:0007669"/>
    <property type="project" value="InterPro"/>
</dbReference>
<keyword evidence="11" id="KW-0460">Magnesium</keyword>
<comment type="subcellular location">
    <subcellularLocation>
        <location evidence="3">Cytoplasm</location>
    </subcellularLocation>
</comment>
<comment type="cofactor">
    <cofactor evidence="1">
        <name>Mg(2+)</name>
        <dbReference type="ChEBI" id="CHEBI:18420"/>
    </cofactor>
</comment>
<dbReference type="PROSITE" id="PS51707">
    <property type="entry name" value="CYTH"/>
    <property type="match status" value="1"/>
</dbReference>
<comment type="function">
    <text evidence="2">Hydrolase highly specific for thiamine triphosphate (ThTP).</text>
</comment>
<dbReference type="Pfam" id="PF01928">
    <property type="entry name" value="CYTH"/>
    <property type="match status" value="1"/>
</dbReference>
<evidence type="ECO:0000256" key="3">
    <source>
        <dbReference type="ARBA" id="ARBA00004496"/>
    </source>
</evidence>
<evidence type="ECO:0000256" key="7">
    <source>
        <dbReference type="ARBA" id="ARBA00020088"/>
    </source>
</evidence>
<dbReference type="Proteomes" id="UP000694570">
    <property type="component" value="Unplaced"/>
</dbReference>
<evidence type="ECO:0000256" key="5">
    <source>
        <dbReference type="ARBA" id="ARBA00011245"/>
    </source>
</evidence>
<dbReference type="Proteomes" id="UP000694722">
    <property type="component" value="Unplaced"/>
</dbReference>
<feature type="compositionally biased region" description="Polar residues" evidence="14">
    <location>
        <begin position="41"/>
        <end position="52"/>
    </location>
</feature>
<dbReference type="PANTHER" id="PTHR14586:SF1">
    <property type="entry name" value="THIAMINE-TRIPHOSPHATASE"/>
    <property type="match status" value="1"/>
</dbReference>
<evidence type="ECO:0000256" key="14">
    <source>
        <dbReference type="SAM" id="MobiDB-lite"/>
    </source>
</evidence>
<sequence>MVGLGGSLLPVWESKVVERVAREVPREHLRAKRRGDAPLSRESSLGWQTSPLSEHRRGNGTRHEVGGCWHHPGSLGQALVLCGVGEGGNALANLVERLVVPGVRREEVRCWVCACACTCVCACELFGRTDFFLPGPPSRSLLGVGSRATDGERREDTKEKAHHCQDPKEGGWRGWQSCLAPSQFPAKDGQILLPGNMALGLIEVERKFLPGPGIEERLQELGGILEHRITFRDSYYDTPELSLMRSDHWLRQREGSGWQLKYAGAASVSEPCTKYTELTAESAIVAQLCEVLRAEVPRAGGVAAVLDRLGLQEIASFVTQRSGWKLVPSGADEEEPPLRVDLDTADFGYAVGEVEALVHEEAEVPAALEKIHSVSSMLGVLVREEAPAKLIVYLQCFRPQDYQRLLEVYSSKRKPEGTEDLDVRLG</sequence>
<evidence type="ECO:0000256" key="11">
    <source>
        <dbReference type="ARBA" id="ARBA00022842"/>
    </source>
</evidence>
<reference evidence="16" key="1">
    <citation type="submission" date="2025-05" db="UniProtKB">
        <authorList>
            <consortium name="Ensembl"/>
        </authorList>
    </citation>
    <scope>IDENTIFICATION</scope>
</reference>
<evidence type="ECO:0000259" key="15">
    <source>
        <dbReference type="PROSITE" id="PS51707"/>
    </source>
</evidence>
<protein>
    <recommendedName>
        <fullName evidence="7">Thiamine-triphosphatase</fullName>
        <ecNumber evidence="6">3.6.1.28</ecNumber>
    </recommendedName>
</protein>
<name>A0A8D0J9Q7_PIG</name>
<dbReference type="InterPro" id="IPR039582">
    <property type="entry name" value="THTPA"/>
</dbReference>
<dbReference type="GO" id="GO:0005829">
    <property type="term" value="C:cytosol"/>
    <property type="evidence" value="ECO:0007669"/>
    <property type="project" value="UniProtKB-ARBA"/>
</dbReference>
<organism evidence="16 17">
    <name type="scientific">Sus scrofa</name>
    <name type="common">Pig</name>
    <dbReference type="NCBI Taxonomy" id="9823"/>
    <lineage>
        <taxon>Eukaryota</taxon>
        <taxon>Metazoa</taxon>
        <taxon>Chordata</taxon>
        <taxon>Craniata</taxon>
        <taxon>Vertebrata</taxon>
        <taxon>Euteleostomi</taxon>
        <taxon>Mammalia</taxon>
        <taxon>Eutheria</taxon>
        <taxon>Laurasiatheria</taxon>
        <taxon>Artiodactyla</taxon>
        <taxon>Suina</taxon>
        <taxon>Suidae</taxon>
        <taxon>Sus</taxon>
    </lineage>
</organism>
<feature type="compositionally biased region" description="Basic and acidic residues" evidence="14">
    <location>
        <begin position="149"/>
        <end position="168"/>
    </location>
</feature>